<accession>A0A1Y2PDZ7</accession>
<keyword evidence="1" id="KW-0732">Signal</keyword>
<dbReference type="RefSeq" id="WP_086030359.1">
    <property type="nucleotide sequence ID" value="NZ_LAPZ01000005.1"/>
</dbReference>
<dbReference type="Pfam" id="PF13709">
    <property type="entry name" value="DUF4159"/>
    <property type="match status" value="1"/>
</dbReference>
<gene>
    <name evidence="3" type="ORF">WH52_07600</name>
</gene>
<comment type="caution">
    <text evidence="3">The sequence shown here is derived from an EMBL/GenBank/DDBJ whole genome shotgun (WGS) entry which is preliminary data.</text>
</comment>
<sequence>MKNTLLFFFALLSLSISSQEIAILKYKGSGDWYANPTALPNLIKFTNQYCKTSISKNIATVSSEDEQIFNYPILFMTGHGNVFFSDDDATNLKSYLISGGFLHISDNYGLDKYIRRELQKVFPKAQFQEIPFNHPIYHQTFSFSKGVPKIHEHDKKQPQGLGIFHEGRLVIFYDYESDLSDGWEDYAVHKNPKEIREKALKMGANIIEYAFKN</sequence>
<evidence type="ECO:0000313" key="3">
    <source>
        <dbReference type="EMBL" id="OSY87898.1"/>
    </source>
</evidence>
<proteinExistence type="predicted"/>
<reference evidence="3 4" key="1">
    <citation type="submission" date="2015-03" db="EMBL/GenBank/DDBJ databases">
        <title>Genome sequence of Tenacibaculum sp. S2-2, isolated from intestinal microbiota of sea cucumber, Apostichopus japonicas.</title>
        <authorList>
            <person name="Shao Z."/>
            <person name="Wang L."/>
            <person name="Li X."/>
        </authorList>
    </citation>
    <scope>NUCLEOTIDE SEQUENCE [LARGE SCALE GENOMIC DNA]</scope>
    <source>
        <strain evidence="3 4">S2-2</strain>
    </source>
</reference>
<evidence type="ECO:0000259" key="2">
    <source>
        <dbReference type="Pfam" id="PF13709"/>
    </source>
</evidence>
<dbReference type="InParanoid" id="A0A1Y2PDZ7"/>
<dbReference type="STRING" id="1635173.WH52_07600"/>
<dbReference type="Gene3D" id="3.40.50.12140">
    <property type="entry name" value="Domain of unknown function DUF4159"/>
    <property type="match status" value="1"/>
</dbReference>
<dbReference type="InterPro" id="IPR025297">
    <property type="entry name" value="DUF4159"/>
</dbReference>
<feature type="signal peptide" evidence="1">
    <location>
        <begin position="1"/>
        <end position="22"/>
    </location>
</feature>
<feature type="chain" id="PRO_5012463523" description="DUF4159 domain-containing protein" evidence="1">
    <location>
        <begin position="23"/>
        <end position="213"/>
    </location>
</feature>
<evidence type="ECO:0000256" key="1">
    <source>
        <dbReference type="SAM" id="SignalP"/>
    </source>
</evidence>
<dbReference type="AlphaFoldDB" id="A0A1Y2PDZ7"/>
<name>A0A1Y2PDZ7_9FLAO</name>
<dbReference type="Proteomes" id="UP000194221">
    <property type="component" value="Unassembled WGS sequence"/>
</dbReference>
<feature type="domain" description="DUF4159" evidence="2">
    <location>
        <begin position="21"/>
        <end position="211"/>
    </location>
</feature>
<keyword evidence="4" id="KW-1185">Reference proteome</keyword>
<evidence type="ECO:0000313" key="4">
    <source>
        <dbReference type="Proteomes" id="UP000194221"/>
    </source>
</evidence>
<dbReference type="OrthoDB" id="9804083at2"/>
<protein>
    <recommendedName>
        <fullName evidence="2">DUF4159 domain-containing protein</fullName>
    </recommendedName>
</protein>
<dbReference type="EMBL" id="LAPZ01000005">
    <property type="protein sequence ID" value="OSY87898.1"/>
    <property type="molecule type" value="Genomic_DNA"/>
</dbReference>
<organism evidence="3 4">
    <name type="scientific">Tenacibaculum holothuriorum</name>
    <dbReference type="NCBI Taxonomy" id="1635173"/>
    <lineage>
        <taxon>Bacteria</taxon>
        <taxon>Pseudomonadati</taxon>
        <taxon>Bacteroidota</taxon>
        <taxon>Flavobacteriia</taxon>
        <taxon>Flavobacteriales</taxon>
        <taxon>Flavobacteriaceae</taxon>
        <taxon>Tenacibaculum</taxon>
    </lineage>
</organism>